<comment type="caution">
    <text evidence="8">The sequence shown here is derived from an EMBL/GenBank/DDBJ whole genome shotgun (WGS) entry which is preliminary data.</text>
</comment>
<comment type="subcellular location">
    <subcellularLocation>
        <location evidence="1">Cytoplasm</location>
    </subcellularLocation>
</comment>
<dbReference type="GO" id="GO:0010992">
    <property type="term" value="P:ubiquitin recycling"/>
    <property type="evidence" value="ECO:0007669"/>
    <property type="project" value="TreeGrafter"/>
</dbReference>
<dbReference type="AlphaFoldDB" id="A0A4S4MUG3"/>
<dbReference type="GO" id="GO:0005737">
    <property type="term" value="C:cytoplasm"/>
    <property type="evidence" value="ECO:0007669"/>
    <property type="project" value="UniProtKB-SubCell"/>
</dbReference>
<accession>A0A4S4MUG3</accession>
<keyword evidence="9" id="KW-1185">Reference proteome</keyword>
<dbReference type="PANTHER" id="PTHR19849:SF0">
    <property type="entry name" value="PHOSPHOLIPASE A-2-ACTIVATING PROTEIN"/>
    <property type="match status" value="1"/>
</dbReference>
<dbReference type="EMBL" id="SGPM01000117">
    <property type="protein sequence ID" value="THH29575.1"/>
    <property type="molecule type" value="Genomic_DNA"/>
</dbReference>
<reference evidence="8 9" key="1">
    <citation type="submission" date="2019-02" db="EMBL/GenBank/DDBJ databases">
        <title>Genome sequencing of the rare red list fungi Antrodiella citrinella (Flaviporus citrinellus).</title>
        <authorList>
            <person name="Buettner E."/>
            <person name="Kellner H."/>
        </authorList>
    </citation>
    <scope>NUCLEOTIDE SEQUENCE [LARGE SCALE GENOMIC DNA]</scope>
    <source>
        <strain evidence="8 9">DSM 108506</strain>
    </source>
</reference>
<evidence type="ECO:0000256" key="1">
    <source>
        <dbReference type="ARBA" id="ARBA00004496"/>
    </source>
</evidence>
<dbReference type="Pfam" id="PF09070">
    <property type="entry name" value="PFU"/>
    <property type="match status" value="1"/>
</dbReference>
<feature type="domain" description="PUL" evidence="7">
    <location>
        <begin position="261"/>
        <end position="548"/>
    </location>
</feature>
<evidence type="ECO:0000256" key="3">
    <source>
        <dbReference type="ARBA" id="ARBA00022574"/>
    </source>
</evidence>
<dbReference type="Proteomes" id="UP000308730">
    <property type="component" value="Unassembled WGS sequence"/>
</dbReference>
<keyword evidence="2" id="KW-0963">Cytoplasm</keyword>
<evidence type="ECO:0008006" key="10">
    <source>
        <dbReference type="Google" id="ProtNLM"/>
    </source>
</evidence>
<dbReference type="InterPro" id="IPR015155">
    <property type="entry name" value="PFU"/>
</dbReference>
<sequence length="549" mass="59856">MPNGDIVTGCSDGVVRVFSASEDRWAPAEEIKAYEDQVASTSLPSQQVGDVKKSDLPGVEALSQPGKKAGEVKMIRNGDSAEAYQWNSPSGQWQKIGQVVDAVGAGRRQLYQGKEYDYVFDVDVQEGVPPLKLPYNASENPYSAATKFLESNDLPLSYLDEVVKFIEKNTAGVQLGGGTAEYSDPFTGASRYRAAPSNSSGGGSDFMDPFTGASRYRAPVAPAPAPVAASSDPWTGASRYSGGPSAPSSPPPSQPLPMQPMALPVKTPLTWRQANVSAMQGKLYQFDEVLRNEISTSSLSMYNQELNLIDETFVYLSQAVAKPDEASHSPPPGADHIDAIMALLERWPTSQRFPVIDLARLVTGFSPDSYANPDVRRRFFDALFQGAEWHEKWTMPIPKMRETNMLLLLRALANAFQEHATVGDGAWVQQIFDKLGEAPYMVFSKQPRIALATIPFNFSCLCLREPVDANLRTTHLALILEILSTERTESEAAYRALVALGNVVYVASTTSNPLSSVQVEQAKQALANLPTAFKEDRIRAMASTVRSML</sequence>
<name>A0A4S4MUG3_9APHY</name>
<protein>
    <recommendedName>
        <fullName evidence="10">PFU domain-containing protein</fullName>
    </recommendedName>
</protein>
<evidence type="ECO:0000259" key="7">
    <source>
        <dbReference type="PROSITE" id="PS51396"/>
    </source>
</evidence>
<dbReference type="OrthoDB" id="10265988at2759"/>
<dbReference type="Gene3D" id="1.25.10.10">
    <property type="entry name" value="Leucine-rich Repeat Variant"/>
    <property type="match status" value="1"/>
</dbReference>
<proteinExistence type="predicted"/>
<feature type="domain" description="PFU" evidence="6">
    <location>
        <begin position="85"/>
        <end position="180"/>
    </location>
</feature>
<dbReference type="GO" id="GO:0043161">
    <property type="term" value="P:proteasome-mediated ubiquitin-dependent protein catabolic process"/>
    <property type="evidence" value="ECO:0007669"/>
    <property type="project" value="TreeGrafter"/>
</dbReference>
<dbReference type="PROSITE" id="PS51396">
    <property type="entry name" value="PUL"/>
    <property type="match status" value="1"/>
</dbReference>
<dbReference type="PANTHER" id="PTHR19849">
    <property type="entry name" value="PHOSPHOLIPASE A-2-ACTIVATING PROTEIN"/>
    <property type="match status" value="1"/>
</dbReference>
<dbReference type="InterPro" id="IPR013535">
    <property type="entry name" value="PUL_dom"/>
</dbReference>
<feature type="region of interest" description="Disordered" evidence="5">
    <location>
        <begin position="224"/>
        <end position="261"/>
    </location>
</feature>
<evidence type="ECO:0000256" key="5">
    <source>
        <dbReference type="SAM" id="MobiDB-lite"/>
    </source>
</evidence>
<dbReference type="Gene3D" id="3.10.20.870">
    <property type="entry name" value="PFU (PLAA family ubiquitin binding), C-terminal domain"/>
    <property type="match status" value="1"/>
</dbReference>
<evidence type="ECO:0000313" key="9">
    <source>
        <dbReference type="Proteomes" id="UP000308730"/>
    </source>
</evidence>
<dbReference type="GO" id="GO:0005634">
    <property type="term" value="C:nucleus"/>
    <property type="evidence" value="ECO:0007669"/>
    <property type="project" value="TreeGrafter"/>
</dbReference>
<evidence type="ECO:0000256" key="2">
    <source>
        <dbReference type="ARBA" id="ARBA00022490"/>
    </source>
</evidence>
<evidence type="ECO:0000259" key="6">
    <source>
        <dbReference type="PROSITE" id="PS51394"/>
    </source>
</evidence>
<keyword evidence="3" id="KW-0853">WD repeat</keyword>
<dbReference type="PROSITE" id="PS51394">
    <property type="entry name" value="PFU"/>
    <property type="match status" value="1"/>
</dbReference>
<organism evidence="8 9">
    <name type="scientific">Antrodiella citrinella</name>
    <dbReference type="NCBI Taxonomy" id="2447956"/>
    <lineage>
        <taxon>Eukaryota</taxon>
        <taxon>Fungi</taxon>
        <taxon>Dikarya</taxon>
        <taxon>Basidiomycota</taxon>
        <taxon>Agaricomycotina</taxon>
        <taxon>Agaricomycetes</taxon>
        <taxon>Polyporales</taxon>
        <taxon>Steccherinaceae</taxon>
        <taxon>Antrodiella</taxon>
    </lineage>
</organism>
<gene>
    <name evidence="8" type="ORF">EUX98_g4608</name>
</gene>
<evidence type="ECO:0000256" key="4">
    <source>
        <dbReference type="ARBA" id="ARBA00022737"/>
    </source>
</evidence>
<keyword evidence="4" id="KW-0677">Repeat</keyword>
<dbReference type="GO" id="GO:0043130">
    <property type="term" value="F:ubiquitin binding"/>
    <property type="evidence" value="ECO:0007669"/>
    <property type="project" value="TreeGrafter"/>
</dbReference>
<evidence type="ECO:0000313" key="8">
    <source>
        <dbReference type="EMBL" id="THH29575.1"/>
    </source>
</evidence>
<dbReference type="InterPro" id="IPR011989">
    <property type="entry name" value="ARM-like"/>
</dbReference>
<dbReference type="Pfam" id="PF08324">
    <property type="entry name" value="PUL"/>
    <property type="match status" value="1"/>
</dbReference>
<dbReference type="InterPro" id="IPR038122">
    <property type="entry name" value="PFU_sf"/>
</dbReference>
<feature type="compositionally biased region" description="Pro residues" evidence="5">
    <location>
        <begin position="247"/>
        <end position="258"/>
    </location>
</feature>